<name>A0A1K0G681_9BASI</name>
<organism evidence="2 3">
    <name type="scientific">Ustilago bromivora</name>
    <dbReference type="NCBI Taxonomy" id="307758"/>
    <lineage>
        <taxon>Eukaryota</taxon>
        <taxon>Fungi</taxon>
        <taxon>Dikarya</taxon>
        <taxon>Basidiomycota</taxon>
        <taxon>Ustilaginomycotina</taxon>
        <taxon>Ustilaginomycetes</taxon>
        <taxon>Ustilaginales</taxon>
        <taxon>Ustilaginaceae</taxon>
        <taxon>Ustilago</taxon>
    </lineage>
</organism>
<reference evidence="3" key="1">
    <citation type="submission" date="2016-04" db="EMBL/GenBank/DDBJ databases">
        <authorList>
            <person name="Guldener U."/>
            <person name="Guldener U."/>
        </authorList>
    </citation>
    <scope>NUCLEOTIDE SEQUENCE [LARGE SCALE GENOMIC DNA]</scope>
    <source>
        <strain evidence="3">UB2112</strain>
    </source>
</reference>
<feature type="region of interest" description="Disordered" evidence="1">
    <location>
        <begin position="1"/>
        <end position="31"/>
    </location>
</feature>
<evidence type="ECO:0000313" key="3">
    <source>
        <dbReference type="Proteomes" id="UP000179920"/>
    </source>
</evidence>
<evidence type="ECO:0000256" key="1">
    <source>
        <dbReference type="SAM" id="MobiDB-lite"/>
    </source>
</evidence>
<accession>A0A1K0G681</accession>
<feature type="compositionally biased region" description="Low complexity" evidence="1">
    <location>
        <begin position="17"/>
        <end position="31"/>
    </location>
</feature>
<dbReference type="AlphaFoldDB" id="A0A1K0G681"/>
<sequence>MVQPPGCHSTAPPPPTSSHLASGAPTATAATSTDWLRSTTLWSHQPSSLSVMAPWFPAAPHGEIQAWPDPGLLAPDPIETALSCAGASTTGLAGWEPPSSSPCLDPRNLFSVFSSQPCPCPI</sequence>
<gene>
    <name evidence="2" type="ORF">UBRO_20729</name>
</gene>
<evidence type="ECO:0000313" key="2">
    <source>
        <dbReference type="EMBL" id="SAM83012.1"/>
    </source>
</evidence>
<proteinExistence type="predicted"/>
<protein>
    <submittedName>
        <fullName evidence="2">Uncharacterized protein</fullName>
    </submittedName>
</protein>
<dbReference type="EMBL" id="LT558125">
    <property type="protein sequence ID" value="SAM83012.1"/>
    <property type="molecule type" value="Genomic_DNA"/>
</dbReference>
<dbReference type="Proteomes" id="UP000179920">
    <property type="component" value="Chromosome IX"/>
</dbReference>